<dbReference type="PROSITE" id="PS50977">
    <property type="entry name" value="HTH_TETR_2"/>
    <property type="match status" value="1"/>
</dbReference>
<dbReference type="InterPro" id="IPR009057">
    <property type="entry name" value="Homeodomain-like_sf"/>
</dbReference>
<keyword evidence="7" id="KW-1185">Reference proteome</keyword>
<dbReference type="Proteomes" id="UP000215509">
    <property type="component" value="Unassembled WGS sequence"/>
</dbReference>
<dbReference type="Pfam" id="PF00440">
    <property type="entry name" value="TetR_N"/>
    <property type="match status" value="1"/>
</dbReference>
<evidence type="ECO:0000256" key="1">
    <source>
        <dbReference type="ARBA" id="ARBA00023015"/>
    </source>
</evidence>
<feature type="domain" description="HTH tetR-type" evidence="5">
    <location>
        <begin position="14"/>
        <end position="74"/>
    </location>
</feature>
<evidence type="ECO:0000256" key="3">
    <source>
        <dbReference type="ARBA" id="ARBA00023163"/>
    </source>
</evidence>
<dbReference type="PRINTS" id="PR00455">
    <property type="entry name" value="HTHTETR"/>
</dbReference>
<keyword evidence="3" id="KW-0804">Transcription</keyword>
<comment type="caution">
    <text evidence="6">The sequence shown here is derived from an EMBL/GenBank/DDBJ whole genome shotgun (WGS) entry which is preliminary data.</text>
</comment>
<dbReference type="EMBL" id="NMQW01000056">
    <property type="protein sequence ID" value="OXM82867.1"/>
    <property type="molecule type" value="Genomic_DNA"/>
</dbReference>
<protein>
    <submittedName>
        <fullName evidence="6">TetR family transcriptional regulator</fullName>
    </submittedName>
</protein>
<keyword evidence="2 4" id="KW-0238">DNA-binding</keyword>
<dbReference type="SUPFAM" id="SSF46689">
    <property type="entry name" value="Homeodomain-like"/>
    <property type="match status" value="1"/>
</dbReference>
<proteinExistence type="predicted"/>
<dbReference type="AlphaFoldDB" id="A0A229UHH7"/>
<dbReference type="GO" id="GO:0000976">
    <property type="term" value="F:transcription cis-regulatory region binding"/>
    <property type="evidence" value="ECO:0007669"/>
    <property type="project" value="TreeGrafter"/>
</dbReference>
<evidence type="ECO:0000256" key="2">
    <source>
        <dbReference type="ARBA" id="ARBA00023125"/>
    </source>
</evidence>
<name>A0A229UHH7_9BACL</name>
<dbReference type="InterPro" id="IPR050109">
    <property type="entry name" value="HTH-type_TetR-like_transc_reg"/>
</dbReference>
<evidence type="ECO:0000259" key="5">
    <source>
        <dbReference type="PROSITE" id="PS50977"/>
    </source>
</evidence>
<dbReference type="PANTHER" id="PTHR30055:SF234">
    <property type="entry name" value="HTH-TYPE TRANSCRIPTIONAL REGULATOR BETI"/>
    <property type="match status" value="1"/>
</dbReference>
<sequence length="197" mass="22483">MKKANEEQAAQSYDERREQIKKAALKVFANRGIAGTKMSMIAAEAGISQGLSYRYFSSKEEIFTILVQEAMEQAESAIKNVGQLPGTPTEQLRALTINMLDPDHKLVFLLLQQARTSDDVPEKVRLLLEQYSPKSIIDQLIPTFVRGQQAEEFCIGDPYKLLFLYFTVITGLMLQDVQVEEDYWRKEVDQLMKLITN</sequence>
<evidence type="ECO:0000313" key="6">
    <source>
        <dbReference type="EMBL" id="OXM82867.1"/>
    </source>
</evidence>
<gene>
    <name evidence="6" type="ORF">CF651_28890</name>
</gene>
<dbReference type="InterPro" id="IPR001647">
    <property type="entry name" value="HTH_TetR"/>
</dbReference>
<organism evidence="6 7">
    <name type="scientific">Paenibacillus rigui</name>
    <dbReference type="NCBI Taxonomy" id="554312"/>
    <lineage>
        <taxon>Bacteria</taxon>
        <taxon>Bacillati</taxon>
        <taxon>Bacillota</taxon>
        <taxon>Bacilli</taxon>
        <taxon>Bacillales</taxon>
        <taxon>Paenibacillaceae</taxon>
        <taxon>Paenibacillus</taxon>
    </lineage>
</organism>
<keyword evidence="1" id="KW-0805">Transcription regulation</keyword>
<dbReference type="OrthoDB" id="2373640at2"/>
<evidence type="ECO:0000256" key="4">
    <source>
        <dbReference type="PROSITE-ProRule" id="PRU00335"/>
    </source>
</evidence>
<reference evidence="6 7" key="1">
    <citation type="submission" date="2017-07" db="EMBL/GenBank/DDBJ databases">
        <title>Genome sequencing and assembly of Paenibacillus rigui.</title>
        <authorList>
            <person name="Mayilraj S."/>
        </authorList>
    </citation>
    <scope>NUCLEOTIDE SEQUENCE [LARGE SCALE GENOMIC DNA]</scope>
    <source>
        <strain evidence="6 7">JCM 16352</strain>
    </source>
</reference>
<feature type="DNA-binding region" description="H-T-H motif" evidence="4">
    <location>
        <begin position="37"/>
        <end position="56"/>
    </location>
</feature>
<dbReference type="PANTHER" id="PTHR30055">
    <property type="entry name" value="HTH-TYPE TRANSCRIPTIONAL REGULATOR RUTR"/>
    <property type="match status" value="1"/>
</dbReference>
<accession>A0A229UHH7</accession>
<evidence type="ECO:0000313" key="7">
    <source>
        <dbReference type="Proteomes" id="UP000215509"/>
    </source>
</evidence>
<dbReference type="Gene3D" id="1.10.357.10">
    <property type="entry name" value="Tetracycline Repressor, domain 2"/>
    <property type="match status" value="1"/>
</dbReference>
<dbReference type="GO" id="GO:0003700">
    <property type="term" value="F:DNA-binding transcription factor activity"/>
    <property type="evidence" value="ECO:0007669"/>
    <property type="project" value="TreeGrafter"/>
</dbReference>